<dbReference type="InterPro" id="IPR036873">
    <property type="entry name" value="Rhodanese-like_dom_sf"/>
</dbReference>
<dbReference type="Pfam" id="PF00581">
    <property type="entry name" value="Rhodanese"/>
    <property type="match status" value="1"/>
</dbReference>
<dbReference type="Gene3D" id="3.40.250.10">
    <property type="entry name" value="Rhodanese-like domain"/>
    <property type="match status" value="1"/>
</dbReference>
<evidence type="ECO:0000259" key="1">
    <source>
        <dbReference type="PROSITE" id="PS50206"/>
    </source>
</evidence>
<evidence type="ECO:0000313" key="3">
    <source>
        <dbReference type="Proteomes" id="UP000249873"/>
    </source>
</evidence>
<dbReference type="PANTHER" id="PTHR43031:SF1">
    <property type="entry name" value="PYRIDINE NUCLEOTIDE-DISULPHIDE OXIDOREDUCTASE"/>
    <property type="match status" value="1"/>
</dbReference>
<keyword evidence="2" id="KW-0808">Transferase</keyword>
<name>A0A2Z4GD71_9BACT</name>
<feature type="domain" description="Rhodanese" evidence="1">
    <location>
        <begin position="20"/>
        <end position="90"/>
    </location>
</feature>
<dbReference type="RefSeq" id="WP_111372495.1">
    <property type="nucleotide sequence ID" value="NZ_CP029480.1"/>
</dbReference>
<dbReference type="PROSITE" id="PS50206">
    <property type="entry name" value="RHODANESE_3"/>
    <property type="match status" value="1"/>
</dbReference>
<dbReference type="EMBL" id="CP029480">
    <property type="protein sequence ID" value="AWV99249.1"/>
    <property type="molecule type" value="Genomic_DNA"/>
</dbReference>
<gene>
    <name evidence="2" type="ORF">DJ013_14175</name>
</gene>
<dbReference type="GO" id="GO:0016740">
    <property type="term" value="F:transferase activity"/>
    <property type="evidence" value="ECO:0007669"/>
    <property type="project" value="UniProtKB-KW"/>
</dbReference>
<dbReference type="Proteomes" id="UP000249873">
    <property type="component" value="Chromosome"/>
</dbReference>
<dbReference type="OrthoDB" id="9808735at2"/>
<evidence type="ECO:0000313" key="2">
    <source>
        <dbReference type="EMBL" id="AWV99249.1"/>
    </source>
</evidence>
<reference evidence="2 3" key="1">
    <citation type="submission" date="2018-05" db="EMBL/GenBank/DDBJ databases">
        <title>Complete genome sequence of Arcticibacterium luteifluviistationis SM1504T, a cytophagaceae bacterium isolated from Arctic surface seawater.</title>
        <authorList>
            <person name="Li Y."/>
            <person name="Qin Q.-L."/>
        </authorList>
    </citation>
    <scope>NUCLEOTIDE SEQUENCE [LARGE SCALE GENOMIC DNA]</scope>
    <source>
        <strain evidence="2 3">SM1504</strain>
    </source>
</reference>
<dbReference type="PANTHER" id="PTHR43031">
    <property type="entry name" value="FAD-DEPENDENT OXIDOREDUCTASE"/>
    <property type="match status" value="1"/>
</dbReference>
<proteinExistence type="predicted"/>
<dbReference type="CDD" id="cd00158">
    <property type="entry name" value="RHOD"/>
    <property type="match status" value="1"/>
</dbReference>
<accession>A0A2Z4GD71</accession>
<dbReference type="AlphaFoldDB" id="A0A2Z4GD71"/>
<dbReference type="SUPFAM" id="SSF52821">
    <property type="entry name" value="Rhodanese/Cell cycle control phosphatase"/>
    <property type="match status" value="1"/>
</dbReference>
<dbReference type="InterPro" id="IPR050229">
    <property type="entry name" value="GlpE_sulfurtransferase"/>
</dbReference>
<sequence>MFDFIKKMFAGNSEELKELIKNGAVIIDVRSPGEFSGGHANKAINIPLDTLGNNIAKIKKFKKPVVLCCASGMRSSKAKGILVNKGVENVHDAGSWGNLR</sequence>
<protein>
    <submittedName>
        <fullName evidence="2">Sulfurtransferase</fullName>
    </submittedName>
</protein>
<organism evidence="2 3">
    <name type="scientific">Arcticibacterium luteifluviistationis</name>
    <dbReference type="NCBI Taxonomy" id="1784714"/>
    <lineage>
        <taxon>Bacteria</taxon>
        <taxon>Pseudomonadati</taxon>
        <taxon>Bacteroidota</taxon>
        <taxon>Cytophagia</taxon>
        <taxon>Cytophagales</taxon>
        <taxon>Leadbetterellaceae</taxon>
        <taxon>Arcticibacterium</taxon>
    </lineage>
</organism>
<dbReference type="KEGG" id="als:DJ013_14175"/>
<keyword evidence="3" id="KW-1185">Reference proteome</keyword>
<dbReference type="InterPro" id="IPR001763">
    <property type="entry name" value="Rhodanese-like_dom"/>
</dbReference>
<dbReference type="SMART" id="SM00450">
    <property type="entry name" value="RHOD"/>
    <property type="match status" value="1"/>
</dbReference>